<dbReference type="InterPro" id="IPR000189">
    <property type="entry name" value="Transglyc_AS"/>
</dbReference>
<sequence length="477" mass="53942">MRSHRRPFFVALGGLALVAMLAYPFLQDRGPRLAPPQEGGVLKVATRNAATTYYLDRHRRAAGPEHDLVSRFAESHDWRVEWQLVDTTAEVLEALEAGEVHLAAAGLTHLPARDERFARGPAHTGIVEQLVCHREDRPLPRRLDELAEWEIRVTARSSYAERLKSLVNHQTGLRFQEDPRSTESLLAAVANREFDCAVADSNIVRMTRRHFPHLEVALNLTAEENLGWYLARDQEALAGRALAWMQGETGRTAREAMHQRYYGYLGEFDFVDLRALNERIEERLPRFLEHFLAAETETGLPADLLAALAYQESHWDPAAVSPTGVRGIMMLTRRTAASLGVDDRLDPAAAIDGGARYLADRHRRLPDDIPEPDRTYLALASYNIGRGHVLDAQALARELGRNPHSWADMKEVLPLKADRRYYPRTRYGYARGYEPVHYVERIRNYRDVIRRALESRAPPGEGARSARADRVDDSATG</sequence>
<dbReference type="Pfam" id="PF00497">
    <property type="entry name" value="SBP_bac_3"/>
    <property type="match status" value="1"/>
</dbReference>
<evidence type="ECO:0000313" key="7">
    <source>
        <dbReference type="Proteomes" id="UP000219993"/>
    </source>
</evidence>
<feature type="region of interest" description="Disordered" evidence="4">
    <location>
        <begin position="456"/>
        <end position="477"/>
    </location>
</feature>
<proteinExistence type="inferred from homology"/>
<evidence type="ECO:0000256" key="4">
    <source>
        <dbReference type="SAM" id="MobiDB-lite"/>
    </source>
</evidence>
<dbReference type="Gene3D" id="1.10.530.10">
    <property type="match status" value="1"/>
</dbReference>
<dbReference type="GO" id="GO:0000270">
    <property type="term" value="P:peptidoglycan metabolic process"/>
    <property type="evidence" value="ECO:0007669"/>
    <property type="project" value="InterPro"/>
</dbReference>
<evidence type="ECO:0000313" key="6">
    <source>
        <dbReference type="EMBL" id="ATJ84066.1"/>
    </source>
</evidence>
<accession>A0A291PAY3</accession>
<name>A0A291PAY3_9GAMM</name>
<dbReference type="EMBL" id="CP021435">
    <property type="protein sequence ID" value="ATJ84066.1"/>
    <property type="molecule type" value="Genomic_DNA"/>
</dbReference>
<dbReference type="Gene3D" id="3.40.190.10">
    <property type="entry name" value="Periplasmic binding protein-like II"/>
    <property type="match status" value="2"/>
</dbReference>
<dbReference type="GO" id="GO:0008933">
    <property type="term" value="F:peptidoglycan lytic transglycosylase activity"/>
    <property type="evidence" value="ECO:0007669"/>
    <property type="project" value="InterPro"/>
</dbReference>
<keyword evidence="3" id="KW-0472">Membrane</keyword>
<dbReference type="GO" id="GO:0009279">
    <property type="term" value="C:cell outer membrane"/>
    <property type="evidence" value="ECO:0007669"/>
    <property type="project" value="UniProtKB-SubCell"/>
</dbReference>
<dbReference type="InterPro" id="IPR008258">
    <property type="entry name" value="Transglycosylase_SLT_dom_1"/>
</dbReference>
<dbReference type="InterPro" id="IPR023346">
    <property type="entry name" value="Lysozyme-like_dom_sf"/>
</dbReference>
<dbReference type="InterPro" id="IPR001638">
    <property type="entry name" value="Solute-binding_3/MltF_N"/>
</dbReference>
<dbReference type="PANTHER" id="PTHR37423">
    <property type="entry name" value="SOLUBLE LYTIC MUREIN TRANSGLYCOSYLASE-RELATED"/>
    <property type="match status" value="1"/>
</dbReference>
<dbReference type="CDD" id="cd01009">
    <property type="entry name" value="PBP2_YfhD_N"/>
    <property type="match status" value="1"/>
</dbReference>
<comment type="similarity">
    <text evidence="2">Belongs to the transglycosylase Slt family.</text>
</comment>
<evidence type="ECO:0000256" key="1">
    <source>
        <dbReference type="ARBA" id="ARBA00004339"/>
    </source>
</evidence>
<dbReference type="RefSeq" id="WP_227644497.1">
    <property type="nucleotide sequence ID" value="NZ_BAAADT010000037.1"/>
</dbReference>
<evidence type="ECO:0000256" key="2">
    <source>
        <dbReference type="ARBA" id="ARBA00007734"/>
    </source>
</evidence>
<dbReference type="Pfam" id="PF01464">
    <property type="entry name" value="SLT"/>
    <property type="match status" value="1"/>
</dbReference>
<dbReference type="PANTHER" id="PTHR37423:SF2">
    <property type="entry name" value="MEMBRANE-BOUND LYTIC MUREIN TRANSGLYCOSYLASE C"/>
    <property type="match status" value="1"/>
</dbReference>
<keyword evidence="3" id="KW-0998">Cell outer membrane</keyword>
<evidence type="ECO:0000256" key="3">
    <source>
        <dbReference type="ARBA" id="ARBA00023237"/>
    </source>
</evidence>
<feature type="compositionally biased region" description="Basic and acidic residues" evidence="4">
    <location>
        <begin position="464"/>
        <end position="477"/>
    </location>
</feature>
<comment type="subcellular location">
    <subcellularLocation>
        <location evidence="1">Cell outer membrane</location>
        <topology evidence="1">Peripheral membrane protein</topology>
    </subcellularLocation>
</comment>
<reference evidence="6 7" key="1">
    <citation type="journal article" date="2017" name="Sci. Rep.">
        <title>Revealing the Saline Adaptation Strategies of the Halophilic Bacterium Halomonas beimenensis through High-throughput Omics and Transposon Mutagenesis Approaches.</title>
        <authorList>
            <person name="Chen Y.H."/>
            <person name="Lin S.S."/>
            <person name="Shyu Y.T."/>
        </authorList>
    </citation>
    <scope>NUCLEOTIDE SEQUENCE [LARGE SCALE GENOMIC DNA]</scope>
    <source>
        <strain evidence="6 7">NTU-111</strain>
    </source>
</reference>
<evidence type="ECO:0000259" key="5">
    <source>
        <dbReference type="SMART" id="SM00062"/>
    </source>
</evidence>
<dbReference type="NCBIfam" id="NF008112">
    <property type="entry name" value="PRK10859.1"/>
    <property type="match status" value="1"/>
</dbReference>
<dbReference type="AlphaFoldDB" id="A0A291PAY3"/>
<feature type="domain" description="Solute-binding protein family 3/N-terminal" evidence="5">
    <location>
        <begin position="41"/>
        <end position="265"/>
    </location>
</feature>
<organism evidence="6 7">
    <name type="scientific">Halomonas beimenensis</name>
    <dbReference type="NCBI Taxonomy" id="475662"/>
    <lineage>
        <taxon>Bacteria</taxon>
        <taxon>Pseudomonadati</taxon>
        <taxon>Pseudomonadota</taxon>
        <taxon>Gammaproteobacteria</taxon>
        <taxon>Oceanospirillales</taxon>
        <taxon>Halomonadaceae</taxon>
        <taxon>Halomonas</taxon>
    </lineage>
</organism>
<dbReference type="PROSITE" id="PS00922">
    <property type="entry name" value="TRANSGLYCOSYLASE"/>
    <property type="match status" value="1"/>
</dbReference>
<dbReference type="SMART" id="SM00062">
    <property type="entry name" value="PBPb"/>
    <property type="match status" value="1"/>
</dbReference>
<dbReference type="SUPFAM" id="SSF53850">
    <property type="entry name" value="Periplasmic binding protein-like II"/>
    <property type="match status" value="1"/>
</dbReference>
<dbReference type="Proteomes" id="UP000219993">
    <property type="component" value="Chromosome"/>
</dbReference>
<keyword evidence="7" id="KW-1185">Reference proteome</keyword>
<dbReference type="CDD" id="cd13403">
    <property type="entry name" value="MLTF-like"/>
    <property type="match status" value="1"/>
</dbReference>
<gene>
    <name evidence="6" type="primary">mltF2</name>
    <name evidence="6" type="ORF">BEI_3079</name>
</gene>
<dbReference type="SUPFAM" id="SSF53955">
    <property type="entry name" value="Lysozyme-like"/>
    <property type="match status" value="1"/>
</dbReference>
<protein>
    <submittedName>
        <fullName evidence="6">Membrane-bound lytic murein transglycosylase F</fullName>
    </submittedName>
</protein>
<dbReference type="KEGG" id="hbe:BEI_3079"/>